<dbReference type="STRING" id="269621.A0A238FHY5"/>
<evidence type="ECO:0000256" key="2">
    <source>
        <dbReference type="ARBA" id="ARBA00022478"/>
    </source>
</evidence>
<dbReference type="EMBL" id="FMSP01000018">
    <property type="protein sequence ID" value="SCV73412.1"/>
    <property type="molecule type" value="Genomic_DNA"/>
</dbReference>
<keyword evidence="2" id="KW-0240">DNA-directed RNA polymerase</keyword>
<evidence type="ECO:0000256" key="4">
    <source>
        <dbReference type="ARBA" id="ARBA00023242"/>
    </source>
</evidence>
<proteinExistence type="inferred from homology"/>
<dbReference type="SUPFAM" id="SSF55257">
    <property type="entry name" value="RBP11-like subunits of RNA polymerase"/>
    <property type="match status" value="1"/>
</dbReference>
<dbReference type="Pfam" id="PF01000">
    <property type="entry name" value="RNA_pol_A_bac"/>
    <property type="match status" value="1"/>
</dbReference>
<gene>
    <name evidence="9" type="ORF">BQ2448_7338</name>
</gene>
<feature type="domain" description="DNA-directed RNA polymerase RpoA/D/Rpb3-type" evidence="8">
    <location>
        <begin position="29"/>
        <end position="280"/>
    </location>
</feature>
<dbReference type="GO" id="GO:0006366">
    <property type="term" value="P:transcription by RNA polymerase II"/>
    <property type="evidence" value="ECO:0007669"/>
    <property type="project" value="TreeGrafter"/>
</dbReference>
<dbReference type="GO" id="GO:0046983">
    <property type="term" value="F:protein dimerization activity"/>
    <property type="evidence" value="ECO:0007669"/>
    <property type="project" value="InterPro"/>
</dbReference>
<dbReference type="PANTHER" id="PTHR11800:SF2">
    <property type="entry name" value="DNA-DIRECTED RNA POLYMERASE II SUBUNIT RPB3"/>
    <property type="match status" value="1"/>
</dbReference>
<protein>
    <recommendedName>
        <fullName evidence="6">DNA-directed RNA polymerase II subunit RPB3</fullName>
    </recommendedName>
</protein>
<dbReference type="AlphaFoldDB" id="A0A238FHY5"/>
<dbReference type="InterPro" id="IPR022842">
    <property type="entry name" value="RNAP_Rpo3/Rpb3/RPAC1"/>
</dbReference>
<keyword evidence="4" id="KW-0539">Nucleus</keyword>
<dbReference type="InterPro" id="IPR036603">
    <property type="entry name" value="RBP11-like"/>
</dbReference>
<sequence>MQSTLPLDPPKTQDGSELKIQINKLDSERCRFVADGINLAAFLANSLRRVMITNIETLAIDQVQIEENTSVLPDEMIAHRLGLIPLWSEGIDRRIPNHNKECVCDAFCDLCSITLELNAYCTEDRTMEVTSKMLTVVGDDRSGIGRPSVAGDRDTGVMIVKLGKGQQIKMKCIAVKGKALEHAKWSPVAALGFEYDPYNKLRHTDLWFEVGTDPNEEWPLSENAQYERPPAKDGTDPFDFNANPARFYFDVEAVGQMRPEEIVVKGIDQLILMLADVSTSITDIAKPRVISDQTPMHPGMGGGAGDIGGAYGGAGQSNGYDAGAGAGYGDGAGAGGYGSYQQGRQGPGGAVPAAGGFPNYGARSPQRNGYDDFY</sequence>
<evidence type="ECO:0000256" key="1">
    <source>
        <dbReference type="ARBA" id="ARBA00004123"/>
    </source>
</evidence>
<keyword evidence="3" id="KW-0804">Transcription</keyword>
<dbReference type="GO" id="GO:0005665">
    <property type="term" value="C:RNA polymerase II, core complex"/>
    <property type="evidence" value="ECO:0007669"/>
    <property type="project" value="TreeGrafter"/>
</dbReference>
<dbReference type="Gene3D" id="3.30.1360.10">
    <property type="entry name" value="RNA polymerase, RBP11-like subunit"/>
    <property type="match status" value="1"/>
</dbReference>
<feature type="compositionally biased region" description="Low complexity" evidence="7">
    <location>
        <begin position="339"/>
        <end position="357"/>
    </location>
</feature>
<dbReference type="InterPro" id="IPR050518">
    <property type="entry name" value="Rpo3/RPB3_RNA_Pol_subunit"/>
</dbReference>
<organism evidence="9 10">
    <name type="scientific">Microbotryum intermedium</name>
    <dbReference type="NCBI Taxonomy" id="269621"/>
    <lineage>
        <taxon>Eukaryota</taxon>
        <taxon>Fungi</taxon>
        <taxon>Dikarya</taxon>
        <taxon>Basidiomycota</taxon>
        <taxon>Pucciniomycotina</taxon>
        <taxon>Microbotryomycetes</taxon>
        <taxon>Microbotryales</taxon>
        <taxon>Microbotryaceae</taxon>
        <taxon>Microbotryum</taxon>
    </lineage>
</organism>
<dbReference type="CDD" id="cd07031">
    <property type="entry name" value="RNAP_II_RPB3"/>
    <property type="match status" value="1"/>
</dbReference>
<dbReference type="Proteomes" id="UP000198372">
    <property type="component" value="Unassembled WGS sequence"/>
</dbReference>
<evidence type="ECO:0000256" key="5">
    <source>
        <dbReference type="ARBA" id="ARBA00025804"/>
    </source>
</evidence>
<dbReference type="InterPro" id="IPR001514">
    <property type="entry name" value="DNA-dir_RNA_pol_30-40kDasu_CS"/>
</dbReference>
<name>A0A238FHY5_9BASI</name>
<keyword evidence="10" id="KW-1185">Reference proteome</keyword>
<dbReference type="HAMAP" id="MF_00320">
    <property type="entry name" value="RNApol_arch_Rpo3"/>
    <property type="match status" value="1"/>
</dbReference>
<evidence type="ECO:0000256" key="3">
    <source>
        <dbReference type="ARBA" id="ARBA00023163"/>
    </source>
</evidence>
<reference evidence="10" key="1">
    <citation type="submission" date="2016-09" db="EMBL/GenBank/DDBJ databases">
        <authorList>
            <person name="Jeantristanb JTB J.-T."/>
            <person name="Ricardo R."/>
        </authorList>
    </citation>
    <scope>NUCLEOTIDE SEQUENCE [LARGE SCALE GENOMIC DNA]</scope>
</reference>
<dbReference type="InterPro" id="IPR011263">
    <property type="entry name" value="DNA-dir_RNA_pol_RpoA/D/Rpb3"/>
</dbReference>
<evidence type="ECO:0000313" key="9">
    <source>
        <dbReference type="EMBL" id="SCV73412.1"/>
    </source>
</evidence>
<dbReference type="InterPro" id="IPR011262">
    <property type="entry name" value="DNA-dir_RNA_pol_insert"/>
</dbReference>
<dbReference type="OrthoDB" id="270173at2759"/>
<dbReference type="FunFam" id="2.170.120.12:FF:000002">
    <property type="entry name" value="DNA-directed RNA polymerase II subunit RPB3"/>
    <property type="match status" value="1"/>
</dbReference>
<evidence type="ECO:0000256" key="6">
    <source>
        <dbReference type="ARBA" id="ARBA00072506"/>
    </source>
</evidence>
<dbReference type="GO" id="GO:0003899">
    <property type="term" value="F:DNA-directed RNA polymerase activity"/>
    <property type="evidence" value="ECO:0007669"/>
    <property type="project" value="InterPro"/>
</dbReference>
<dbReference type="GO" id="GO:0003677">
    <property type="term" value="F:DNA binding"/>
    <property type="evidence" value="ECO:0007669"/>
    <property type="project" value="InterPro"/>
</dbReference>
<comment type="similarity">
    <text evidence="5">Belongs to the archaeal Rpo3/eukaryotic RPB3 RNA polymerase subunit family.</text>
</comment>
<evidence type="ECO:0000256" key="7">
    <source>
        <dbReference type="SAM" id="MobiDB-lite"/>
    </source>
</evidence>
<feature type="region of interest" description="Disordered" evidence="7">
    <location>
        <begin position="339"/>
        <end position="374"/>
    </location>
</feature>
<dbReference type="PANTHER" id="PTHR11800">
    <property type="entry name" value="DNA-DIRECTED RNA POLYMERASE"/>
    <property type="match status" value="1"/>
</dbReference>
<dbReference type="Gene3D" id="2.170.120.12">
    <property type="entry name" value="DNA-directed RNA polymerase, insert domain"/>
    <property type="match status" value="1"/>
</dbReference>
<evidence type="ECO:0000259" key="8">
    <source>
        <dbReference type="SMART" id="SM00662"/>
    </source>
</evidence>
<comment type="subcellular location">
    <subcellularLocation>
        <location evidence="1">Nucleus</location>
    </subcellularLocation>
</comment>
<dbReference type="Pfam" id="PF01193">
    <property type="entry name" value="RNA_pol_L"/>
    <property type="match status" value="1"/>
</dbReference>
<dbReference type="SUPFAM" id="SSF56553">
    <property type="entry name" value="Insert subdomain of RNA polymerase alpha subunit"/>
    <property type="match status" value="1"/>
</dbReference>
<dbReference type="SMART" id="SM00662">
    <property type="entry name" value="RPOLD"/>
    <property type="match status" value="1"/>
</dbReference>
<evidence type="ECO:0000313" key="10">
    <source>
        <dbReference type="Proteomes" id="UP000198372"/>
    </source>
</evidence>
<accession>A0A238FHY5</accession>
<dbReference type="PROSITE" id="PS00446">
    <property type="entry name" value="RNA_POL_D_30KD"/>
    <property type="match status" value="1"/>
</dbReference>
<dbReference type="InterPro" id="IPR036643">
    <property type="entry name" value="RNApol_insert_sf"/>
</dbReference>